<dbReference type="PANTHER" id="PTHR30313:SF2">
    <property type="entry name" value="DNA PRIMASE"/>
    <property type="match status" value="1"/>
</dbReference>
<organism evidence="5">
    <name type="scientific">uncultured bacterium</name>
    <name type="common">gcode 4</name>
    <dbReference type="NCBI Taxonomy" id="1234023"/>
    <lineage>
        <taxon>Bacteria</taxon>
        <taxon>environmental samples</taxon>
    </lineage>
</organism>
<dbReference type="GO" id="GO:0003899">
    <property type="term" value="F:DNA-directed RNA polymerase activity"/>
    <property type="evidence" value="ECO:0007669"/>
    <property type="project" value="InterPro"/>
</dbReference>
<gene>
    <name evidence="5" type="primary">dnaG</name>
    <name evidence="5" type="ORF">ACD_3C00125G0005</name>
</gene>
<dbReference type="SMART" id="SM00400">
    <property type="entry name" value="ZnF_CHCC"/>
    <property type="match status" value="1"/>
</dbReference>
<keyword evidence="3" id="KW-0862">Zinc</keyword>
<dbReference type="GO" id="GO:0008270">
    <property type="term" value="F:zinc ion binding"/>
    <property type="evidence" value="ECO:0007669"/>
    <property type="project" value="UniProtKB-KW"/>
</dbReference>
<dbReference type="Gene3D" id="3.90.580.10">
    <property type="entry name" value="Zinc finger, CHC2-type domain"/>
    <property type="match status" value="1"/>
</dbReference>
<dbReference type="SUPFAM" id="SSF57783">
    <property type="entry name" value="Zinc beta-ribbon"/>
    <property type="match status" value="1"/>
</dbReference>
<dbReference type="InterPro" id="IPR036977">
    <property type="entry name" value="DNA_primase_Znf_CHC2"/>
</dbReference>
<sequence>MSYITAKHDLRIILAGYGKICDQVESADKSNDESCVGESAPRKVKRLADFCSGLPTVPGVSVIQDSSPFTLVLFLNMNIWSRERDFYSRRPIPASSVIDELHFKELELRMLREKMPIVNLVKKYVHIYKPNKNWIHYIGLCPFHVEKTPSFWVSPQKWIFHCWWCWAWWDVFTFIQKIEWVNFAWAIKIAKKMLWMQEGRRFAKIYKKNYFSIESRFNESWERIEEMIFLEDEISQRVRDVIYAEKEDKYSLLHWKTLDEVLTLNRITEKLPKNKKAA</sequence>
<evidence type="ECO:0000256" key="1">
    <source>
        <dbReference type="ARBA" id="ARBA00022723"/>
    </source>
</evidence>
<dbReference type="AlphaFoldDB" id="K2F9W7"/>
<keyword evidence="2" id="KW-0863">Zinc-finger</keyword>
<keyword evidence="5" id="KW-0808">Transferase</keyword>
<feature type="domain" description="Zinc finger CHC2-type" evidence="4">
    <location>
        <begin position="137"/>
        <end position="191"/>
    </location>
</feature>
<proteinExistence type="predicted"/>
<dbReference type="GO" id="GO:0006269">
    <property type="term" value="P:DNA replication, synthesis of primer"/>
    <property type="evidence" value="ECO:0007669"/>
    <property type="project" value="TreeGrafter"/>
</dbReference>
<accession>K2F9W7</accession>
<evidence type="ECO:0000313" key="5">
    <source>
        <dbReference type="EMBL" id="EKE27931.1"/>
    </source>
</evidence>
<dbReference type="EC" id="2.7.7.-" evidence="5"/>
<dbReference type="EMBL" id="AMFJ01000399">
    <property type="protein sequence ID" value="EKE27931.1"/>
    <property type="molecule type" value="Genomic_DNA"/>
</dbReference>
<dbReference type="InterPro" id="IPR002694">
    <property type="entry name" value="Znf_CHC2"/>
</dbReference>
<protein>
    <submittedName>
        <fullName evidence="5">DNA primase</fullName>
        <ecNumber evidence="5">2.7.7.-</ecNumber>
    </submittedName>
</protein>
<evidence type="ECO:0000259" key="4">
    <source>
        <dbReference type="SMART" id="SM00400"/>
    </source>
</evidence>
<keyword evidence="5" id="KW-0548">Nucleotidyltransferase</keyword>
<dbReference type="PANTHER" id="PTHR30313">
    <property type="entry name" value="DNA PRIMASE"/>
    <property type="match status" value="1"/>
</dbReference>
<dbReference type="InterPro" id="IPR050219">
    <property type="entry name" value="DnaG_primase"/>
</dbReference>
<evidence type="ECO:0000256" key="2">
    <source>
        <dbReference type="ARBA" id="ARBA00022771"/>
    </source>
</evidence>
<dbReference type="GO" id="GO:0003677">
    <property type="term" value="F:DNA binding"/>
    <property type="evidence" value="ECO:0007669"/>
    <property type="project" value="InterPro"/>
</dbReference>
<evidence type="ECO:0000256" key="3">
    <source>
        <dbReference type="ARBA" id="ARBA00022833"/>
    </source>
</evidence>
<name>K2F9W7_9BACT</name>
<keyword evidence="1" id="KW-0479">Metal-binding</keyword>
<reference evidence="5" key="1">
    <citation type="journal article" date="2012" name="Science">
        <title>Fermentation, hydrogen, and sulfur metabolism in multiple uncultivated bacterial phyla.</title>
        <authorList>
            <person name="Wrighton K.C."/>
            <person name="Thomas B.C."/>
            <person name="Sharon I."/>
            <person name="Miller C.S."/>
            <person name="Castelle C.J."/>
            <person name="VerBerkmoes N.C."/>
            <person name="Wilkins M.J."/>
            <person name="Hettich R.L."/>
            <person name="Lipton M.S."/>
            <person name="Williams K.H."/>
            <person name="Long P.E."/>
            <person name="Banfield J.F."/>
        </authorList>
    </citation>
    <scope>NUCLEOTIDE SEQUENCE [LARGE SCALE GENOMIC DNA]</scope>
</reference>
<dbReference type="Pfam" id="PF01807">
    <property type="entry name" value="Zn_ribbon_DnaG"/>
    <property type="match status" value="1"/>
</dbReference>
<dbReference type="GO" id="GO:0005737">
    <property type="term" value="C:cytoplasm"/>
    <property type="evidence" value="ECO:0007669"/>
    <property type="project" value="TreeGrafter"/>
</dbReference>
<comment type="caution">
    <text evidence="5">The sequence shown here is derived from an EMBL/GenBank/DDBJ whole genome shotgun (WGS) entry which is preliminary data.</text>
</comment>